<evidence type="ECO:0000256" key="2">
    <source>
        <dbReference type="ARBA" id="ARBA00022679"/>
    </source>
</evidence>
<dbReference type="InterPro" id="IPR023576">
    <property type="entry name" value="UbiE/COQ5_MeTrFase_CS"/>
</dbReference>
<dbReference type="GO" id="GO:0032259">
    <property type="term" value="P:methylation"/>
    <property type="evidence" value="ECO:0007669"/>
    <property type="project" value="UniProtKB-KW"/>
</dbReference>
<evidence type="ECO:0000256" key="1">
    <source>
        <dbReference type="ARBA" id="ARBA00022603"/>
    </source>
</evidence>
<organism evidence="5 6">
    <name type="scientific">Melghiribacillus thermohalophilus</name>
    <dbReference type="NCBI Taxonomy" id="1324956"/>
    <lineage>
        <taxon>Bacteria</taxon>
        <taxon>Bacillati</taxon>
        <taxon>Bacillota</taxon>
        <taxon>Bacilli</taxon>
        <taxon>Bacillales</taxon>
        <taxon>Bacillaceae</taxon>
        <taxon>Melghiribacillus</taxon>
    </lineage>
</organism>
<evidence type="ECO:0000256" key="3">
    <source>
        <dbReference type="ARBA" id="ARBA00022691"/>
    </source>
</evidence>
<dbReference type="SUPFAM" id="SSF53335">
    <property type="entry name" value="S-adenosyl-L-methionine-dependent methyltransferases"/>
    <property type="match status" value="1"/>
</dbReference>
<proteinExistence type="predicted"/>
<dbReference type="GO" id="GO:0008168">
    <property type="term" value="F:methyltransferase activity"/>
    <property type="evidence" value="ECO:0007669"/>
    <property type="project" value="UniProtKB-KW"/>
</dbReference>
<dbReference type="Pfam" id="PF13649">
    <property type="entry name" value="Methyltransf_25"/>
    <property type="match status" value="1"/>
</dbReference>
<comment type="caution">
    <text evidence="5">The sequence shown here is derived from an EMBL/GenBank/DDBJ whole genome shotgun (WGS) entry which is preliminary data.</text>
</comment>
<dbReference type="Gene3D" id="3.40.50.150">
    <property type="entry name" value="Vaccinia Virus protein VP39"/>
    <property type="match status" value="1"/>
</dbReference>
<keyword evidence="1 5" id="KW-0489">Methyltransferase</keyword>
<dbReference type="Proteomes" id="UP000294650">
    <property type="component" value="Unassembled WGS sequence"/>
</dbReference>
<keyword evidence="2 5" id="KW-0808">Transferase</keyword>
<dbReference type="EMBL" id="SMAN01000014">
    <property type="protein sequence ID" value="TCT20362.1"/>
    <property type="molecule type" value="Genomic_DNA"/>
</dbReference>
<sequence>MNNMSYIDFLAKFGISSAHPGGFSLTKKILEPEEIEKHQRVLDVGCGTGKTSEYLAKQYKCQVSALDLHPLMLEKAKERFNKEQLDIELIQGDVQRLPFPDEQFDFIIAESVTAFTEISLTLREYFRVLKKGGVLLDLEMTSNSSLSEYEKKDIRRIYGITRVLTENEWIAALKDCGFKEITGMKRENIQAPDHPPLELTDFNIGSLSFEALKIWLDHLDMMKKYEQVLDYRVYRASKQGT</sequence>
<dbReference type="OrthoDB" id="9765195at2"/>
<dbReference type="CDD" id="cd02440">
    <property type="entry name" value="AdoMet_MTases"/>
    <property type="match status" value="1"/>
</dbReference>
<evidence type="ECO:0000313" key="5">
    <source>
        <dbReference type="EMBL" id="TCT20362.1"/>
    </source>
</evidence>
<name>A0A4V2V1C3_9BACI</name>
<feature type="domain" description="Methyltransferase" evidence="4">
    <location>
        <begin position="41"/>
        <end position="133"/>
    </location>
</feature>
<evidence type="ECO:0000259" key="4">
    <source>
        <dbReference type="Pfam" id="PF13649"/>
    </source>
</evidence>
<dbReference type="AlphaFoldDB" id="A0A4V2V1C3"/>
<dbReference type="InterPro" id="IPR029063">
    <property type="entry name" value="SAM-dependent_MTases_sf"/>
</dbReference>
<keyword evidence="3" id="KW-0949">S-adenosyl-L-methionine</keyword>
<accession>A0A4V2V1C3</accession>
<reference evidence="5 6" key="1">
    <citation type="submission" date="2019-03" db="EMBL/GenBank/DDBJ databases">
        <title>Genomic Encyclopedia of Type Strains, Phase IV (KMG-IV): sequencing the most valuable type-strain genomes for metagenomic binning, comparative biology and taxonomic classification.</title>
        <authorList>
            <person name="Goeker M."/>
        </authorList>
    </citation>
    <scope>NUCLEOTIDE SEQUENCE [LARGE SCALE GENOMIC DNA]</scope>
    <source>
        <strain evidence="5 6">DSM 25894</strain>
    </source>
</reference>
<evidence type="ECO:0000313" key="6">
    <source>
        <dbReference type="Proteomes" id="UP000294650"/>
    </source>
</evidence>
<gene>
    <name evidence="5" type="ORF">EDD68_11446</name>
</gene>
<dbReference type="InterPro" id="IPR041698">
    <property type="entry name" value="Methyltransf_25"/>
</dbReference>
<dbReference type="PANTHER" id="PTHR43591:SF110">
    <property type="entry name" value="RHODANESE DOMAIN-CONTAINING PROTEIN"/>
    <property type="match status" value="1"/>
</dbReference>
<keyword evidence="6" id="KW-1185">Reference proteome</keyword>
<protein>
    <submittedName>
        <fullName evidence="5">Methyltransferase family protein</fullName>
    </submittedName>
</protein>
<dbReference type="PANTHER" id="PTHR43591">
    <property type="entry name" value="METHYLTRANSFERASE"/>
    <property type="match status" value="1"/>
</dbReference>
<dbReference type="PROSITE" id="PS01184">
    <property type="entry name" value="UBIE_2"/>
    <property type="match status" value="1"/>
</dbReference>